<proteinExistence type="predicted"/>
<evidence type="ECO:0000313" key="3">
    <source>
        <dbReference type="EMBL" id="CAF0802585.1"/>
    </source>
</evidence>
<keyword evidence="1" id="KW-0732">Signal</keyword>
<dbReference type="PANTHER" id="PTHR45710">
    <property type="entry name" value="C-TYPE LECTIN DOMAIN-CONTAINING PROTEIN 180"/>
    <property type="match status" value="1"/>
</dbReference>
<feature type="domain" description="C-type lectin" evidence="2">
    <location>
        <begin position="82"/>
        <end position="205"/>
    </location>
</feature>
<dbReference type="SMART" id="SM00034">
    <property type="entry name" value="CLECT"/>
    <property type="match status" value="1"/>
</dbReference>
<reference evidence="3" key="1">
    <citation type="submission" date="2021-02" db="EMBL/GenBank/DDBJ databases">
        <authorList>
            <person name="Nowell W R."/>
        </authorList>
    </citation>
    <scope>NUCLEOTIDE SEQUENCE</scope>
    <source>
        <strain evidence="3">Ploen Becks lab</strain>
    </source>
</reference>
<protein>
    <recommendedName>
        <fullName evidence="2">C-type lectin domain-containing protein</fullName>
    </recommendedName>
</protein>
<dbReference type="PROSITE" id="PS50041">
    <property type="entry name" value="C_TYPE_LECTIN_2"/>
    <property type="match status" value="1"/>
</dbReference>
<dbReference type="InterPro" id="IPR016187">
    <property type="entry name" value="CTDL_fold"/>
</dbReference>
<sequence length="365" mass="42634">MDKSKLKFYSFISLYFAILLTFNECQNENIRRFRIRTYGEPCSLNRQCLRGLFCISRICECPNDRIWNNRRCMRCPTEWVKYQNDCFLISNQKMNWLDASNYCQSRNGQLMTIDTNSILDFSLNFIQNYNLTGNYYIGARAHRLPSNWTWTNGDRIPSSGLMWSECGSPTNTGGNGIKIAEGCASINKFGLDDLNCESTEKFICSLNRNEDLYRINNFQSRQQNVNNNNTTLSEYLKKCNFNYQCRYGLKCVNFQCACEQNSIFLTSSKKCISSNSTLQSSFRPIINQNQQSSFIIDKKFKWIDGEVWSKNNSLSLFNLKDPANLFSLLDYLKKNNLDETYWIGAISKDSLDYWSDEEIIEEKSW</sequence>
<dbReference type="AlphaFoldDB" id="A0A813T0P2"/>
<evidence type="ECO:0000313" key="4">
    <source>
        <dbReference type="Proteomes" id="UP000663879"/>
    </source>
</evidence>
<dbReference type="SUPFAM" id="SSF56436">
    <property type="entry name" value="C-type lectin-like"/>
    <property type="match status" value="1"/>
</dbReference>
<name>A0A813T0P2_9BILA</name>
<dbReference type="InterPro" id="IPR016186">
    <property type="entry name" value="C-type_lectin-like/link_sf"/>
</dbReference>
<feature type="signal peptide" evidence="1">
    <location>
        <begin position="1"/>
        <end position="27"/>
    </location>
</feature>
<dbReference type="Pfam" id="PF00059">
    <property type="entry name" value="Lectin_C"/>
    <property type="match status" value="1"/>
</dbReference>
<dbReference type="Pfam" id="PF01683">
    <property type="entry name" value="EB"/>
    <property type="match status" value="1"/>
</dbReference>
<organism evidence="3 4">
    <name type="scientific">Brachionus calyciflorus</name>
    <dbReference type="NCBI Taxonomy" id="104777"/>
    <lineage>
        <taxon>Eukaryota</taxon>
        <taxon>Metazoa</taxon>
        <taxon>Spiralia</taxon>
        <taxon>Gnathifera</taxon>
        <taxon>Rotifera</taxon>
        <taxon>Eurotatoria</taxon>
        <taxon>Monogononta</taxon>
        <taxon>Pseudotrocha</taxon>
        <taxon>Ploima</taxon>
        <taxon>Brachionidae</taxon>
        <taxon>Brachionus</taxon>
    </lineage>
</organism>
<evidence type="ECO:0000256" key="1">
    <source>
        <dbReference type="SAM" id="SignalP"/>
    </source>
</evidence>
<comment type="caution">
    <text evidence="3">The sequence shown here is derived from an EMBL/GenBank/DDBJ whole genome shotgun (WGS) entry which is preliminary data.</text>
</comment>
<evidence type="ECO:0000259" key="2">
    <source>
        <dbReference type="PROSITE" id="PS50041"/>
    </source>
</evidence>
<dbReference type="EMBL" id="CAJNOC010000784">
    <property type="protein sequence ID" value="CAF0802585.1"/>
    <property type="molecule type" value="Genomic_DNA"/>
</dbReference>
<dbReference type="InterPro" id="IPR006149">
    <property type="entry name" value="EB_dom"/>
</dbReference>
<dbReference type="Proteomes" id="UP000663879">
    <property type="component" value="Unassembled WGS sequence"/>
</dbReference>
<gene>
    <name evidence="3" type="ORF">OXX778_LOCUS6548</name>
</gene>
<feature type="chain" id="PRO_5032451719" description="C-type lectin domain-containing protein" evidence="1">
    <location>
        <begin position="28"/>
        <end position="365"/>
    </location>
</feature>
<dbReference type="InterPro" id="IPR050828">
    <property type="entry name" value="C-type_lectin/matrix_domain"/>
</dbReference>
<dbReference type="Gene3D" id="3.10.100.10">
    <property type="entry name" value="Mannose-Binding Protein A, subunit A"/>
    <property type="match status" value="1"/>
</dbReference>
<dbReference type="OrthoDB" id="441660at2759"/>
<accession>A0A813T0P2</accession>
<keyword evidence="4" id="KW-1185">Reference proteome</keyword>
<dbReference type="PANTHER" id="PTHR45710:SF26">
    <property type="entry name" value="RH26557P"/>
    <property type="match status" value="1"/>
</dbReference>
<dbReference type="InterPro" id="IPR001304">
    <property type="entry name" value="C-type_lectin-like"/>
</dbReference>